<evidence type="ECO:0000256" key="1">
    <source>
        <dbReference type="SAM" id="MobiDB-lite"/>
    </source>
</evidence>
<evidence type="ECO:0000313" key="2">
    <source>
        <dbReference type="EMBL" id="ANI31850.1"/>
    </source>
</evidence>
<keyword evidence="3" id="KW-1185">Reference proteome</keyword>
<accession>A0ABN4Q237</accession>
<organism evidence="2 3">
    <name type="scientific">Yersinia entomophaga</name>
    <dbReference type="NCBI Taxonomy" id="935293"/>
    <lineage>
        <taxon>Bacteria</taxon>
        <taxon>Pseudomonadati</taxon>
        <taxon>Pseudomonadota</taxon>
        <taxon>Gammaproteobacteria</taxon>
        <taxon>Enterobacterales</taxon>
        <taxon>Yersiniaceae</taxon>
        <taxon>Yersinia</taxon>
    </lineage>
</organism>
<dbReference type="Proteomes" id="UP000266744">
    <property type="component" value="Chromosome"/>
</dbReference>
<dbReference type="EMBL" id="CP010029">
    <property type="protein sequence ID" value="ANI31850.1"/>
    <property type="molecule type" value="Genomic_DNA"/>
</dbReference>
<feature type="region of interest" description="Disordered" evidence="1">
    <location>
        <begin position="127"/>
        <end position="148"/>
    </location>
</feature>
<name>A0ABN4Q237_YERET</name>
<protein>
    <submittedName>
        <fullName evidence="2">Uncharacterized protein</fullName>
    </submittedName>
</protein>
<proteinExistence type="predicted"/>
<dbReference type="RefSeq" id="WP_064518002.1">
    <property type="nucleotide sequence ID" value="NZ_CP010029.1"/>
</dbReference>
<gene>
    <name evidence="2" type="ORF">PL78_18745</name>
</gene>
<evidence type="ECO:0000313" key="3">
    <source>
        <dbReference type="Proteomes" id="UP000266744"/>
    </source>
</evidence>
<sequence>MPAIDITTMRGEMPRAVAHLLPEQAATVARNCHFRHGVITPMMADGDGGKTFAFKPETIFRYRDNFWFAWRGQVDAIHSPIAQDKYDRVYFTDGEYPKVTSSAIATQGRGNYPAASFRLGIPAPSNPIEVTSINPPADHGEDDPTDDDTRFVVVN</sequence>
<reference evidence="3" key="1">
    <citation type="journal article" date="2016" name="Toxins">
        <title>The Draft Genome Sequence of the Yersinia entomophaga Entomopathogenic Type Strain MH96T.</title>
        <authorList>
            <person name="Hurst M.R."/>
            <person name="Beattie A."/>
            <person name="Altermann E."/>
            <person name="Moraga R.M."/>
            <person name="Harper L.A."/>
            <person name="Calder J."/>
            <person name="Laugraud A."/>
        </authorList>
    </citation>
    <scope>NUCLEOTIDE SEQUENCE [LARGE SCALE GENOMIC DNA]</scope>
    <source>
        <strain evidence="3">MH96</strain>
    </source>
</reference>